<dbReference type="CDD" id="cd11009">
    <property type="entry name" value="Zn_dep_PLPC"/>
    <property type="match status" value="1"/>
</dbReference>
<keyword evidence="3" id="KW-0964">Secreted</keyword>
<dbReference type="Pfam" id="PF00882">
    <property type="entry name" value="Zn_dep_PLPC"/>
    <property type="match status" value="1"/>
</dbReference>
<name>A0A140L0N8_9FIRM</name>
<evidence type="ECO:0000313" key="10">
    <source>
        <dbReference type="EMBL" id="KXG74113.1"/>
    </source>
</evidence>
<dbReference type="STRING" id="520762.AN619_26280"/>
<evidence type="ECO:0000259" key="9">
    <source>
        <dbReference type="PROSITE" id="PS51346"/>
    </source>
</evidence>
<dbReference type="InterPro" id="IPR001531">
    <property type="entry name" value="Zn_PLipaseC"/>
</dbReference>
<dbReference type="Proteomes" id="UP000070456">
    <property type="component" value="Unassembled WGS sequence"/>
</dbReference>
<keyword evidence="11" id="KW-1185">Reference proteome</keyword>
<evidence type="ECO:0000256" key="1">
    <source>
        <dbReference type="ARBA" id="ARBA00012018"/>
    </source>
</evidence>
<keyword evidence="7" id="KW-0862">Zinc</keyword>
<keyword evidence="5" id="KW-0732">Signal</keyword>
<dbReference type="RefSeq" id="WP_068557644.1">
    <property type="nucleotide sequence ID" value="NZ_LOEE01000064.1"/>
</dbReference>
<protein>
    <recommendedName>
        <fullName evidence="2">Phospholipase C</fullName>
        <ecNumber evidence="1">3.1.4.3</ecNumber>
    </recommendedName>
    <alternativeName>
        <fullName evidence="8">Phosphatidylcholine cholinephosphohydrolase</fullName>
    </alternativeName>
</protein>
<dbReference type="GO" id="GO:0008270">
    <property type="term" value="F:zinc ion binding"/>
    <property type="evidence" value="ECO:0007669"/>
    <property type="project" value="InterPro"/>
</dbReference>
<dbReference type="PATRIC" id="fig|520762.4.peg.2900"/>
<dbReference type="SMART" id="SM00770">
    <property type="entry name" value="Zn_dep_PLPC"/>
    <property type="match status" value="1"/>
</dbReference>
<organism evidence="10 11">
    <name type="scientific">Thermotalea metallivorans</name>
    <dbReference type="NCBI Taxonomy" id="520762"/>
    <lineage>
        <taxon>Bacteria</taxon>
        <taxon>Bacillati</taxon>
        <taxon>Bacillota</taxon>
        <taxon>Clostridia</taxon>
        <taxon>Peptostreptococcales</taxon>
        <taxon>Thermotaleaceae</taxon>
        <taxon>Thermotalea</taxon>
    </lineage>
</organism>
<dbReference type="EC" id="3.1.4.3" evidence="1"/>
<comment type="caution">
    <text evidence="10">The sequence shown here is derived from an EMBL/GenBank/DDBJ whole genome shotgun (WGS) entry which is preliminary data.</text>
</comment>
<evidence type="ECO:0000256" key="6">
    <source>
        <dbReference type="ARBA" id="ARBA00022801"/>
    </source>
</evidence>
<dbReference type="AlphaFoldDB" id="A0A140L0N8"/>
<evidence type="ECO:0000256" key="7">
    <source>
        <dbReference type="ARBA" id="ARBA00022833"/>
    </source>
</evidence>
<evidence type="ECO:0000256" key="5">
    <source>
        <dbReference type="ARBA" id="ARBA00022729"/>
    </source>
</evidence>
<reference evidence="10 11" key="1">
    <citation type="submission" date="2015-12" db="EMBL/GenBank/DDBJ databases">
        <title>Draft genome sequence of the thermoanaerobe Thermotalea metallivorans, an isolate from the runoff channel of the Great Artesian Basin, Australia.</title>
        <authorList>
            <person name="Patel B.K."/>
        </authorList>
    </citation>
    <scope>NUCLEOTIDE SEQUENCE [LARGE SCALE GENOMIC DNA]</scope>
    <source>
        <strain evidence="10 11">B2-1</strain>
    </source>
</reference>
<evidence type="ECO:0000313" key="11">
    <source>
        <dbReference type="Proteomes" id="UP000070456"/>
    </source>
</evidence>
<evidence type="ECO:0000256" key="4">
    <source>
        <dbReference type="ARBA" id="ARBA00022723"/>
    </source>
</evidence>
<dbReference type="PROSITE" id="PS51346">
    <property type="entry name" value="PROKAR_ZN_DEPEND_PLPC_2"/>
    <property type="match status" value="1"/>
</dbReference>
<sequence length="240" mass="28327">MMGILESTYRNVVQLVFAVLNPFKKAVIKTQCKVHQYLNVQALEVLKNDGYGEAYNFFRNYLMTINDGAVWADQDFKSSSHFYNPHTKKGLYGRGNAMDLGREYYERALILWAIGEFDKAMFYFGAALHIIQDMTIPQHANIRLLDNHRQYETFVKRTYRYVRDFKAEKGAILLDSINEYIRFNARVAMKVYKKFQVIHENEQRYYRTTKCILPLAERTTAGCMLMFYKDIFSKPISIRH</sequence>
<proteinExistence type="predicted"/>
<dbReference type="InterPro" id="IPR029002">
    <property type="entry name" value="PLPC/GPLD1"/>
</dbReference>
<accession>A0A140L0N8</accession>
<feature type="domain" description="Zn-dependent PLC" evidence="9">
    <location>
        <begin position="22"/>
        <end position="238"/>
    </location>
</feature>
<dbReference type="Gene3D" id="1.10.575.10">
    <property type="entry name" value="P1 Nuclease"/>
    <property type="match status" value="1"/>
</dbReference>
<keyword evidence="4" id="KW-0479">Metal-binding</keyword>
<evidence type="ECO:0000256" key="3">
    <source>
        <dbReference type="ARBA" id="ARBA00022525"/>
    </source>
</evidence>
<dbReference type="EMBL" id="LOEE01000064">
    <property type="protein sequence ID" value="KXG74113.1"/>
    <property type="molecule type" value="Genomic_DNA"/>
</dbReference>
<dbReference type="SUPFAM" id="SSF48537">
    <property type="entry name" value="Phospholipase C/P1 nuclease"/>
    <property type="match status" value="1"/>
</dbReference>
<keyword evidence="6 10" id="KW-0378">Hydrolase</keyword>
<evidence type="ECO:0000256" key="8">
    <source>
        <dbReference type="ARBA" id="ARBA00031285"/>
    </source>
</evidence>
<gene>
    <name evidence="10" type="primary">plc</name>
    <name evidence="10" type="ORF">AN619_26280</name>
</gene>
<evidence type="ECO:0000256" key="2">
    <source>
        <dbReference type="ARBA" id="ARBA00018391"/>
    </source>
</evidence>
<dbReference type="GO" id="GO:0034480">
    <property type="term" value="F:phosphatidylcholine phospholipase C activity"/>
    <property type="evidence" value="ECO:0007669"/>
    <property type="project" value="UniProtKB-EC"/>
</dbReference>
<dbReference type="InterPro" id="IPR008947">
    <property type="entry name" value="PLipase_C/P1_nuclease_dom_sf"/>
</dbReference>
<dbReference type="OrthoDB" id="1677163at2"/>